<keyword evidence="2" id="KW-1185">Reference proteome</keyword>
<dbReference type="AlphaFoldDB" id="A0A937D1Z7"/>
<organism evidence="1 2">
    <name type="scientific">Microvirga aerilata</name>
    <dbReference type="NCBI Taxonomy" id="670292"/>
    <lineage>
        <taxon>Bacteria</taxon>
        <taxon>Pseudomonadati</taxon>
        <taxon>Pseudomonadota</taxon>
        <taxon>Alphaproteobacteria</taxon>
        <taxon>Hyphomicrobiales</taxon>
        <taxon>Methylobacteriaceae</taxon>
        <taxon>Microvirga</taxon>
    </lineage>
</organism>
<reference evidence="1" key="1">
    <citation type="submission" date="2021-01" db="EMBL/GenBank/DDBJ databases">
        <title>Microvirga sp.</title>
        <authorList>
            <person name="Kim M.K."/>
        </authorList>
    </citation>
    <scope>NUCLEOTIDE SEQUENCE</scope>
    <source>
        <strain evidence="1">5420S-16</strain>
    </source>
</reference>
<accession>A0A937D1Z7</accession>
<proteinExistence type="predicted"/>
<evidence type="ECO:0008006" key="3">
    <source>
        <dbReference type="Google" id="ProtNLM"/>
    </source>
</evidence>
<dbReference type="EMBL" id="JAEQMY010000014">
    <property type="protein sequence ID" value="MBL0404700.1"/>
    <property type="molecule type" value="Genomic_DNA"/>
</dbReference>
<gene>
    <name evidence="1" type="ORF">JKG68_12040</name>
</gene>
<dbReference type="Proteomes" id="UP000605848">
    <property type="component" value="Unassembled WGS sequence"/>
</dbReference>
<protein>
    <recommendedName>
        <fullName evidence="3">Helix-turn-helix domain-containing protein</fullName>
    </recommendedName>
</protein>
<name>A0A937D1Z7_9HYPH</name>
<dbReference type="RefSeq" id="WP_202059644.1">
    <property type="nucleotide sequence ID" value="NZ_JAEQMY010000014.1"/>
</dbReference>
<comment type="caution">
    <text evidence="1">The sequence shown here is derived from an EMBL/GenBank/DDBJ whole genome shotgun (WGS) entry which is preliminary data.</text>
</comment>
<sequence length="66" mass="7684">MQPDDLVPDPRVAQEMGGVRLITLWRWSKKKELGFPPAIKINGRNYRKRSELEAFKQRMASSKEVV</sequence>
<evidence type="ECO:0000313" key="1">
    <source>
        <dbReference type="EMBL" id="MBL0404700.1"/>
    </source>
</evidence>
<evidence type="ECO:0000313" key="2">
    <source>
        <dbReference type="Proteomes" id="UP000605848"/>
    </source>
</evidence>